<evidence type="ECO:0000256" key="2">
    <source>
        <dbReference type="ARBA" id="ARBA00022821"/>
    </source>
</evidence>
<dbReference type="SUPFAM" id="SSF52540">
    <property type="entry name" value="P-loop containing nucleoside triphosphate hydrolases"/>
    <property type="match status" value="1"/>
</dbReference>
<dbReference type="SUPFAM" id="SSF52058">
    <property type="entry name" value="L domain-like"/>
    <property type="match status" value="1"/>
</dbReference>
<evidence type="ECO:0000313" key="4">
    <source>
        <dbReference type="EMBL" id="KAI9153604.1"/>
    </source>
</evidence>
<name>A0AAD5NFK6_ACENE</name>
<keyword evidence="1" id="KW-0547">Nucleotide-binding</keyword>
<dbReference type="InterPro" id="IPR027417">
    <property type="entry name" value="P-loop_NTPase"/>
</dbReference>
<dbReference type="Proteomes" id="UP001064489">
    <property type="component" value="Chromosome 11"/>
</dbReference>
<reference evidence="4" key="1">
    <citation type="journal article" date="2022" name="Plant J.">
        <title>Strategies of tolerance reflected in two North American maple genomes.</title>
        <authorList>
            <person name="McEvoy S.L."/>
            <person name="Sezen U.U."/>
            <person name="Trouern-Trend A."/>
            <person name="McMahon S.M."/>
            <person name="Schaberg P.G."/>
            <person name="Yang J."/>
            <person name="Wegrzyn J.L."/>
            <person name="Swenson N.G."/>
        </authorList>
    </citation>
    <scope>NUCLEOTIDE SEQUENCE</scope>
    <source>
        <strain evidence="4">91603</strain>
    </source>
</reference>
<dbReference type="EMBL" id="JAJSOW010000108">
    <property type="protein sequence ID" value="KAI9153604.1"/>
    <property type="molecule type" value="Genomic_DNA"/>
</dbReference>
<sequence length="694" mass="79281">MQEEEDRKGRNDDQRRCKILLTSRRADVLCNDMNTEKNFFIETLSDEEAGNLFWKIVGHLDEKPDLDPVAVEIVKKCAGLPVAIATIASALKNKSLSVWKNALEQLRTSNPRNIQGMDANVYSTIKLSYNFLGSEEAKSLFLLCSLVNSSGSILIMDLLKYATGWGLFQDVYTMEHRRNRLQTLIDILKASCLLLDYDNINRIKMHDIIHAVAVSIASTDELMFNIQIVTGLKEMLEEKLPKNATVVSLPHKNICELPERLEFPKLKLLFLFENNLNPLRISDTFFEEVKELKVLDLTNFHLSSLPSSLQLLSNLQTLCLDQCVLEDISTIGALTRLEVLSLLGSDIEHLPGEVRQLTRLRLLDMNECQKLKTITPGVISSLIRLEELYMVNSFVQWDANGQNNASLTELKQLSRLTTLEIHILDAHIMPQDLFSRKLDRYKIFIGNVWELFGNYETSKTLKLKWSNRIYLGNGIKTLLNRTEDLYLDELKGVKNVLYELDEEGFPQLKHLHVQNGPDIQYIINSVGFGQSTLLPKLESLFLHNLINLEKMCHDRLAIEPFSKLRIMKVGKCDRLKHLFSFSIAKNLLKLEEIEVTNCKKLEEIVFKESHEQFQQHNRVSKIEFTQLRTLKLQCLPQLTSFGSKEFTPDTGSQEILAEDELGSFISSFSQNVCSSSFSSCSPLFFSFCIGGWLC</sequence>
<protein>
    <recommendedName>
        <fullName evidence="3">Disease resistance protein At4g27190-like leucine-rich repeats domain-containing protein</fullName>
    </recommendedName>
</protein>
<dbReference type="InterPro" id="IPR057135">
    <property type="entry name" value="At4g27190-like_LRR"/>
</dbReference>
<dbReference type="PRINTS" id="PR00364">
    <property type="entry name" value="DISEASERSIST"/>
</dbReference>
<dbReference type="InterPro" id="IPR032675">
    <property type="entry name" value="LRR_dom_sf"/>
</dbReference>
<dbReference type="InterPro" id="IPR050905">
    <property type="entry name" value="Plant_NBS-LRR"/>
</dbReference>
<evidence type="ECO:0000259" key="3">
    <source>
        <dbReference type="Pfam" id="PF23247"/>
    </source>
</evidence>
<dbReference type="InterPro" id="IPR042197">
    <property type="entry name" value="Apaf_helical"/>
</dbReference>
<dbReference type="PANTHER" id="PTHR33463">
    <property type="entry name" value="NB-ARC DOMAIN-CONTAINING PROTEIN-RELATED"/>
    <property type="match status" value="1"/>
</dbReference>
<keyword evidence="2" id="KW-0611">Plant defense</keyword>
<dbReference type="Gene3D" id="3.80.10.10">
    <property type="entry name" value="Ribonuclease Inhibitor"/>
    <property type="match status" value="1"/>
</dbReference>
<dbReference type="Pfam" id="PF23247">
    <property type="entry name" value="LRR_RPS2"/>
    <property type="match status" value="1"/>
</dbReference>
<evidence type="ECO:0000256" key="1">
    <source>
        <dbReference type="ARBA" id="ARBA00022741"/>
    </source>
</evidence>
<dbReference type="Gene3D" id="1.10.8.430">
    <property type="entry name" value="Helical domain of apoptotic protease-activating factors"/>
    <property type="match status" value="1"/>
</dbReference>
<dbReference type="GO" id="GO:0043531">
    <property type="term" value="F:ADP binding"/>
    <property type="evidence" value="ECO:0007669"/>
    <property type="project" value="InterPro"/>
</dbReference>
<reference evidence="4" key="2">
    <citation type="submission" date="2023-02" db="EMBL/GenBank/DDBJ databases">
        <authorList>
            <person name="Swenson N.G."/>
            <person name="Wegrzyn J.L."/>
            <person name="Mcevoy S.L."/>
        </authorList>
    </citation>
    <scope>NUCLEOTIDE SEQUENCE</scope>
    <source>
        <strain evidence="4">91603</strain>
        <tissue evidence="4">Leaf</tissue>
    </source>
</reference>
<dbReference type="PANTHER" id="PTHR33463:SF203">
    <property type="entry name" value="AAA+ ATPASE DOMAIN-CONTAINING PROTEIN"/>
    <property type="match status" value="1"/>
</dbReference>
<feature type="domain" description="Disease resistance protein At4g27190-like leucine-rich repeats" evidence="3">
    <location>
        <begin position="483"/>
        <end position="599"/>
    </location>
</feature>
<evidence type="ECO:0000313" key="5">
    <source>
        <dbReference type="Proteomes" id="UP001064489"/>
    </source>
</evidence>
<comment type="caution">
    <text evidence="4">The sequence shown here is derived from an EMBL/GenBank/DDBJ whole genome shotgun (WGS) entry which is preliminary data.</text>
</comment>
<gene>
    <name evidence="4" type="ORF">LWI28_013801</name>
</gene>
<accession>A0AAD5NFK6</accession>
<proteinExistence type="predicted"/>
<dbReference type="GO" id="GO:0006952">
    <property type="term" value="P:defense response"/>
    <property type="evidence" value="ECO:0007669"/>
    <property type="project" value="UniProtKB-KW"/>
</dbReference>
<dbReference type="AlphaFoldDB" id="A0AAD5NFK6"/>
<dbReference type="GO" id="GO:0005524">
    <property type="term" value="F:ATP binding"/>
    <property type="evidence" value="ECO:0007669"/>
    <property type="project" value="UniProtKB-KW"/>
</dbReference>
<keyword evidence="5" id="KW-1185">Reference proteome</keyword>
<organism evidence="4 5">
    <name type="scientific">Acer negundo</name>
    <name type="common">Box elder</name>
    <dbReference type="NCBI Taxonomy" id="4023"/>
    <lineage>
        <taxon>Eukaryota</taxon>
        <taxon>Viridiplantae</taxon>
        <taxon>Streptophyta</taxon>
        <taxon>Embryophyta</taxon>
        <taxon>Tracheophyta</taxon>
        <taxon>Spermatophyta</taxon>
        <taxon>Magnoliopsida</taxon>
        <taxon>eudicotyledons</taxon>
        <taxon>Gunneridae</taxon>
        <taxon>Pentapetalae</taxon>
        <taxon>rosids</taxon>
        <taxon>malvids</taxon>
        <taxon>Sapindales</taxon>
        <taxon>Sapindaceae</taxon>
        <taxon>Hippocastanoideae</taxon>
        <taxon>Acereae</taxon>
        <taxon>Acer</taxon>
    </lineage>
</organism>